<keyword evidence="3" id="KW-1185">Reference proteome</keyword>
<protein>
    <submittedName>
        <fullName evidence="2">Uncharacterized protein</fullName>
    </submittedName>
</protein>
<dbReference type="EMBL" id="CADEAL010000598">
    <property type="protein sequence ID" value="CAB1422605.1"/>
    <property type="molecule type" value="Genomic_DNA"/>
</dbReference>
<gene>
    <name evidence="2" type="ORF">PLEPLA_LOCUS10522</name>
</gene>
<accession>A0A9N7U161</accession>
<proteinExistence type="predicted"/>
<organism evidence="2 3">
    <name type="scientific">Pleuronectes platessa</name>
    <name type="common">European plaice</name>
    <dbReference type="NCBI Taxonomy" id="8262"/>
    <lineage>
        <taxon>Eukaryota</taxon>
        <taxon>Metazoa</taxon>
        <taxon>Chordata</taxon>
        <taxon>Craniata</taxon>
        <taxon>Vertebrata</taxon>
        <taxon>Euteleostomi</taxon>
        <taxon>Actinopterygii</taxon>
        <taxon>Neopterygii</taxon>
        <taxon>Teleostei</taxon>
        <taxon>Neoteleostei</taxon>
        <taxon>Acanthomorphata</taxon>
        <taxon>Carangaria</taxon>
        <taxon>Pleuronectiformes</taxon>
        <taxon>Pleuronectoidei</taxon>
        <taxon>Pleuronectidae</taxon>
        <taxon>Pleuronectes</taxon>
    </lineage>
</organism>
<dbReference type="AlphaFoldDB" id="A0A9N7U161"/>
<feature type="region of interest" description="Disordered" evidence="1">
    <location>
        <begin position="1"/>
        <end position="25"/>
    </location>
</feature>
<reference evidence="2" key="1">
    <citation type="submission" date="2020-03" db="EMBL/GenBank/DDBJ databases">
        <authorList>
            <person name="Weist P."/>
        </authorList>
    </citation>
    <scope>NUCLEOTIDE SEQUENCE</scope>
</reference>
<evidence type="ECO:0000313" key="3">
    <source>
        <dbReference type="Proteomes" id="UP001153269"/>
    </source>
</evidence>
<evidence type="ECO:0000313" key="2">
    <source>
        <dbReference type="EMBL" id="CAB1422605.1"/>
    </source>
</evidence>
<feature type="region of interest" description="Disordered" evidence="1">
    <location>
        <begin position="32"/>
        <end position="51"/>
    </location>
</feature>
<comment type="caution">
    <text evidence="2">The sequence shown here is derived from an EMBL/GenBank/DDBJ whole genome shotgun (WGS) entry which is preliminary data.</text>
</comment>
<sequence>MSGASDLIPVQSPRPPSRGGCHTASLSPGCVSLTNQKASGRKPETSAQLGLQLPQLPPAASCCTDGLVSDAERRAEAQCSCQRGMSIRHFVENFPRNHRSTRPPPSNPSSVPFSCSGSLKEQTLLNCCVKDMKALQDIQMVETSH</sequence>
<name>A0A9N7U161_PLEPL</name>
<dbReference type="Proteomes" id="UP001153269">
    <property type="component" value="Unassembled WGS sequence"/>
</dbReference>
<evidence type="ECO:0000256" key="1">
    <source>
        <dbReference type="SAM" id="MobiDB-lite"/>
    </source>
</evidence>